<proteinExistence type="predicted"/>
<dbReference type="EMBL" id="CM023470">
    <property type="protein sequence ID" value="KAH7978077.1"/>
    <property type="molecule type" value="Genomic_DNA"/>
</dbReference>
<reference evidence="1" key="1">
    <citation type="submission" date="2020-05" db="EMBL/GenBank/DDBJ databases">
        <title>Large-scale comparative analyses of tick genomes elucidate their genetic diversity and vector capacities.</title>
        <authorList>
            <person name="Jia N."/>
            <person name="Wang J."/>
            <person name="Shi W."/>
            <person name="Du L."/>
            <person name="Sun Y."/>
            <person name="Zhan W."/>
            <person name="Jiang J."/>
            <person name="Wang Q."/>
            <person name="Zhang B."/>
            <person name="Ji P."/>
            <person name="Sakyi L.B."/>
            <person name="Cui X."/>
            <person name="Yuan T."/>
            <person name="Jiang B."/>
            <person name="Yang W."/>
            <person name="Lam T.T.-Y."/>
            <person name="Chang Q."/>
            <person name="Ding S."/>
            <person name="Wang X."/>
            <person name="Zhu J."/>
            <person name="Ruan X."/>
            <person name="Zhao L."/>
            <person name="Wei J."/>
            <person name="Que T."/>
            <person name="Du C."/>
            <person name="Cheng J."/>
            <person name="Dai P."/>
            <person name="Han X."/>
            <person name="Huang E."/>
            <person name="Gao Y."/>
            <person name="Liu J."/>
            <person name="Shao H."/>
            <person name="Ye R."/>
            <person name="Li L."/>
            <person name="Wei W."/>
            <person name="Wang X."/>
            <person name="Wang C."/>
            <person name="Yang T."/>
            <person name="Huo Q."/>
            <person name="Li W."/>
            <person name="Guo W."/>
            <person name="Chen H."/>
            <person name="Zhou L."/>
            <person name="Ni X."/>
            <person name="Tian J."/>
            <person name="Zhou Y."/>
            <person name="Sheng Y."/>
            <person name="Liu T."/>
            <person name="Pan Y."/>
            <person name="Xia L."/>
            <person name="Li J."/>
            <person name="Zhao F."/>
            <person name="Cao W."/>
        </authorList>
    </citation>
    <scope>NUCLEOTIDE SEQUENCE</scope>
    <source>
        <strain evidence="1">Dsil-2018</strain>
    </source>
</reference>
<comment type="caution">
    <text evidence="1">The sequence shown here is derived from an EMBL/GenBank/DDBJ whole genome shotgun (WGS) entry which is preliminary data.</text>
</comment>
<dbReference type="Proteomes" id="UP000821865">
    <property type="component" value="Chromosome 1"/>
</dbReference>
<name>A0ACB8DUA3_DERSI</name>
<evidence type="ECO:0000313" key="2">
    <source>
        <dbReference type="Proteomes" id="UP000821865"/>
    </source>
</evidence>
<gene>
    <name evidence="1" type="ORF">HPB49_004428</name>
</gene>
<organism evidence="1 2">
    <name type="scientific">Dermacentor silvarum</name>
    <name type="common">Tick</name>
    <dbReference type="NCBI Taxonomy" id="543639"/>
    <lineage>
        <taxon>Eukaryota</taxon>
        <taxon>Metazoa</taxon>
        <taxon>Ecdysozoa</taxon>
        <taxon>Arthropoda</taxon>
        <taxon>Chelicerata</taxon>
        <taxon>Arachnida</taxon>
        <taxon>Acari</taxon>
        <taxon>Parasitiformes</taxon>
        <taxon>Ixodida</taxon>
        <taxon>Ixodoidea</taxon>
        <taxon>Ixodidae</taxon>
        <taxon>Rhipicephalinae</taxon>
        <taxon>Dermacentor</taxon>
    </lineage>
</organism>
<keyword evidence="2" id="KW-1185">Reference proteome</keyword>
<sequence length="310" mass="34038">MRQMRMRLQAAVDAVGDFLRAIVLRLSAVKSEAIKVQPRAAARRHTGCVFVDGVSLPWRLTVRYLGLIIDHRLTWYPAVKQLRAAMRRVEGAVRALLARDGCPPCSRWGCTVRWRGPRCCTRSHCAACDRICGDTSTATTDECSACATAGPAHPVWRRRSQRPARGRSPSPLICARLATPSAYPVPQGPAPYCPASADVPSLVWDTLGKALEQRNFSLCTTLGGCLRLYDLVLMVSVYPSHGRPGHCPLRTFQSDGGPAAKVQHVLGQGEQAMRMLLRVSSHFHGLKEPCMLPLHDAYLVSCFGYQLAPL</sequence>
<protein>
    <submittedName>
        <fullName evidence="1">Uncharacterized protein</fullName>
    </submittedName>
</protein>
<evidence type="ECO:0000313" key="1">
    <source>
        <dbReference type="EMBL" id="KAH7978077.1"/>
    </source>
</evidence>
<accession>A0ACB8DUA3</accession>